<keyword evidence="3 10" id="KW-0813">Transport</keyword>
<comment type="catalytic activity">
    <reaction evidence="10">
        <text>a quinone + NADH + 5 H(+)(in) = a quinol + NAD(+) + 4 H(+)(out)</text>
        <dbReference type="Rhea" id="RHEA:57888"/>
        <dbReference type="ChEBI" id="CHEBI:15378"/>
        <dbReference type="ChEBI" id="CHEBI:24646"/>
        <dbReference type="ChEBI" id="CHEBI:57540"/>
        <dbReference type="ChEBI" id="CHEBI:57945"/>
        <dbReference type="ChEBI" id="CHEBI:132124"/>
    </reaction>
</comment>
<dbReference type="EMBL" id="QJJU01000013">
    <property type="protein sequence ID" value="PXX06602.1"/>
    <property type="molecule type" value="Genomic_DNA"/>
</dbReference>
<keyword evidence="12" id="KW-1185">Reference proteome</keyword>
<dbReference type="NCBIfam" id="NF004320">
    <property type="entry name" value="PRK05715.1-2"/>
    <property type="match status" value="1"/>
</dbReference>
<comment type="similarity">
    <text evidence="2 10">Belongs to the complex I subunit 4L family.</text>
</comment>
<dbReference type="GO" id="GO:0048038">
    <property type="term" value="F:quinone binding"/>
    <property type="evidence" value="ECO:0007669"/>
    <property type="project" value="UniProtKB-KW"/>
</dbReference>
<reference evidence="11 12" key="2">
    <citation type="submission" date="2018-06" db="EMBL/GenBank/DDBJ databases">
        <title>Sequencing of bacterial isolates from soil warming experiment in Harvard Forest, Massachusetts, USA.</title>
        <authorList>
            <person name="Deangelis K.PhD."/>
        </authorList>
    </citation>
    <scope>NUCLEOTIDE SEQUENCE [LARGE SCALE GENOMIC DNA]</scope>
    <source>
        <strain evidence="11 12">GAS496</strain>
    </source>
</reference>
<keyword evidence="6 10" id="KW-1278">Translocase</keyword>
<dbReference type="GO" id="GO:0005886">
    <property type="term" value="C:plasma membrane"/>
    <property type="evidence" value="ECO:0007669"/>
    <property type="project" value="UniProtKB-SubCell"/>
</dbReference>
<feature type="transmembrane region" description="Helical" evidence="10">
    <location>
        <begin position="64"/>
        <end position="87"/>
    </location>
</feature>
<dbReference type="GO" id="GO:0030964">
    <property type="term" value="C:NADH dehydrogenase complex"/>
    <property type="evidence" value="ECO:0007669"/>
    <property type="project" value="TreeGrafter"/>
</dbReference>
<dbReference type="InterPro" id="IPR001133">
    <property type="entry name" value="NADH_UbQ_OxRdtase_chain4L/K"/>
</dbReference>
<keyword evidence="4 10" id="KW-0812">Transmembrane</keyword>
<dbReference type="Proteomes" id="UP000247781">
    <property type="component" value="Unassembled WGS sequence"/>
</dbReference>
<dbReference type="FunFam" id="1.10.287.3510:FF:000001">
    <property type="entry name" value="NADH-quinone oxidoreductase subunit K"/>
    <property type="match status" value="1"/>
</dbReference>
<dbReference type="NCBIfam" id="NF004323">
    <property type="entry name" value="PRK05715.1-5"/>
    <property type="match status" value="1"/>
</dbReference>
<evidence type="ECO:0000256" key="3">
    <source>
        <dbReference type="ARBA" id="ARBA00022448"/>
    </source>
</evidence>
<feature type="transmembrane region" description="Helical" evidence="10">
    <location>
        <begin position="32"/>
        <end position="52"/>
    </location>
</feature>
<evidence type="ECO:0000313" key="11">
    <source>
        <dbReference type="EMBL" id="PXX06602.1"/>
    </source>
</evidence>
<dbReference type="Gene3D" id="1.10.287.3510">
    <property type="match status" value="1"/>
</dbReference>
<proteinExistence type="inferred from homology"/>
<comment type="function">
    <text evidence="10">NDH-1 shuttles electrons from NADH, via FMN and iron-sulfur (Fe-S) centers, to quinones in the respiratory chain. The immediate electron acceptor for the enzyme in this species is believed to be a menaquinone. Couples the redox reaction to proton translocation (for every two electrons transferred, four hydrogen ions are translocated across the cytoplasmic membrane), and thus conserves the redox energy in a proton gradient.</text>
</comment>
<comment type="subcellular location">
    <subcellularLocation>
        <location evidence="10">Cell membrane</location>
        <topology evidence="10">Multi-pass membrane protein</topology>
    </subcellularLocation>
    <subcellularLocation>
        <location evidence="1">Membrane</location>
        <topology evidence="1">Multi-pass membrane protein</topology>
    </subcellularLocation>
</comment>
<keyword evidence="8 10" id="KW-0520">NAD</keyword>
<dbReference type="GO" id="GO:0050136">
    <property type="term" value="F:NADH dehydrogenase (quinone) (non-electrogenic) activity"/>
    <property type="evidence" value="ECO:0007669"/>
    <property type="project" value="UniProtKB-UniRule"/>
</dbReference>
<evidence type="ECO:0000256" key="4">
    <source>
        <dbReference type="ARBA" id="ARBA00022692"/>
    </source>
</evidence>
<feature type="transmembrane region" description="Helical" evidence="10">
    <location>
        <begin position="12"/>
        <end position="27"/>
    </location>
</feature>
<evidence type="ECO:0000256" key="1">
    <source>
        <dbReference type="ARBA" id="ARBA00004141"/>
    </source>
</evidence>
<dbReference type="EC" id="7.1.1.-" evidence="10"/>
<dbReference type="NCBIfam" id="NF004321">
    <property type="entry name" value="PRK05715.1-3"/>
    <property type="match status" value="1"/>
</dbReference>
<dbReference type="AlphaFoldDB" id="A0A318HDB0"/>
<evidence type="ECO:0000256" key="10">
    <source>
        <dbReference type="HAMAP-Rule" id="MF_01456"/>
    </source>
</evidence>
<dbReference type="Pfam" id="PF00420">
    <property type="entry name" value="Oxidored_q2"/>
    <property type="match status" value="1"/>
</dbReference>
<gene>
    <name evidence="10" type="primary">nuoK</name>
    <name evidence="11" type="ORF">C8E89_113115</name>
</gene>
<dbReference type="PANTHER" id="PTHR11434:SF21">
    <property type="entry name" value="NADH DEHYDROGENASE SUBUNIT 4L-RELATED"/>
    <property type="match status" value="1"/>
</dbReference>
<sequence>MGVPMNPDNYLYLSALLFTIGAAGVLLRRNAIVMFMCVELMLNAANLAFVAFSRMHGHLDGQVVAFFTMVVAACEVVVGLAIIMTVFRTRRSASVDDVSLLKH</sequence>
<organism evidence="11 12">
    <name type="scientific">Mycolicibacterium moriokaense</name>
    <dbReference type="NCBI Taxonomy" id="39691"/>
    <lineage>
        <taxon>Bacteria</taxon>
        <taxon>Bacillati</taxon>
        <taxon>Actinomycetota</taxon>
        <taxon>Actinomycetes</taxon>
        <taxon>Mycobacteriales</taxon>
        <taxon>Mycobacteriaceae</taxon>
        <taxon>Mycolicibacterium</taxon>
    </lineage>
</organism>
<reference evidence="12" key="1">
    <citation type="submission" date="2018-05" db="EMBL/GenBank/DDBJ databases">
        <authorList>
            <person name="Deangelis K."/>
            <person name="Huntemann M."/>
            <person name="Clum A."/>
            <person name="Pillay M."/>
            <person name="Palaniappan K."/>
            <person name="Varghese N."/>
            <person name="Mikhailova N."/>
            <person name="Stamatis D."/>
            <person name="Reddy T."/>
            <person name="Daum C."/>
            <person name="Shapiro N."/>
            <person name="Ivanova N."/>
            <person name="Kyrpides N."/>
            <person name="Woyke T."/>
        </authorList>
    </citation>
    <scope>NUCLEOTIDE SEQUENCE [LARGE SCALE GENOMIC DNA]</scope>
    <source>
        <strain evidence="12">GAS496</strain>
    </source>
</reference>
<evidence type="ECO:0000256" key="7">
    <source>
        <dbReference type="ARBA" id="ARBA00022989"/>
    </source>
</evidence>
<evidence type="ECO:0000256" key="2">
    <source>
        <dbReference type="ARBA" id="ARBA00010519"/>
    </source>
</evidence>
<keyword evidence="10" id="KW-1003">Cell membrane</keyword>
<keyword evidence="9 10" id="KW-0472">Membrane</keyword>
<evidence type="ECO:0000313" key="12">
    <source>
        <dbReference type="Proteomes" id="UP000247781"/>
    </source>
</evidence>
<name>A0A318HDB0_9MYCO</name>
<dbReference type="GO" id="GO:0042773">
    <property type="term" value="P:ATP synthesis coupled electron transport"/>
    <property type="evidence" value="ECO:0007669"/>
    <property type="project" value="InterPro"/>
</dbReference>
<dbReference type="PANTHER" id="PTHR11434">
    <property type="entry name" value="NADH-UBIQUINONE OXIDOREDUCTASE SUBUNIT ND4L"/>
    <property type="match status" value="1"/>
</dbReference>
<comment type="subunit">
    <text evidence="10">NDH-1 is composed of 14 different subunits. Subunits NuoA, H, J, K, L, M, N constitute the membrane sector of the complex.</text>
</comment>
<keyword evidence="5 10" id="KW-0874">Quinone</keyword>
<comment type="caution">
    <text evidence="11">The sequence shown here is derived from an EMBL/GenBank/DDBJ whole genome shotgun (WGS) entry which is preliminary data.</text>
</comment>
<accession>A0A318HDB0</accession>
<protein>
    <recommendedName>
        <fullName evidence="10">NADH-quinone oxidoreductase subunit K</fullName>
        <ecNumber evidence="10">7.1.1.-</ecNumber>
    </recommendedName>
    <alternativeName>
        <fullName evidence="10">NADH dehydrogenase I subunit K</fullName>
    </alternativeName>
    <alternativeName>
        <fullName evidence="10">NDH-1 subunit K</fullName>
    </alternativeName>
</protein>
<evidence type="ECO:0000256" key="8">
    <source>
        <dbReference type="ARBA" id="ARBA00023027"/>
    </source>
</evidence>
<dbReference type="InterPro" id="IPR039428">
    <property type="entry name" value="NUOK/Mnh_C1-like"/>
</dbReference>
<keyword evidence="7 10" id="KW-1133">Transmembrane helix</keyword>
<evidence type="ECO:0000256" key="6">
    <source>
        <dbReference type="ARBA" id="ARBA00022967"/>
    </source>
</evidence>
<evidence type="ECO:0000256" key="9">
    <source>
        <dbReference type="ARBA" id="ARBA00023136"/>
    </source>
</evidence>
<evidence type="ECO:0000256" key="5">
    <source>
        <dbReference type="ARBA" id="ARBA00022719"/>
    </source>
</evidence>
<dbReference type="HAMAP" id="MF_01456">
    <property type="entry name" value="NDH1_NuoK"/>
    <property type="match status" value="1"/>
</dbReference>